<evidence type="ECO:0000256" key="2">
    <source>
        <dbReference type="SAM" id="MobiDB-lite"/>
    </source>
</evidence>
<keyword evidence="1" id="KW-0175">Coiled coil</keyword>
<proteinExistence type="predicted"/>
<evidence type="ECO:0000313" key="5">
    <source>
        <dbReference type="Proteomes" id="UP000600071"/>
    </source>
</evidence>
<accession>A0A832ZS56</accession>
<dbReference type="InterPro" id="IPR001315">
    <property type="entry name" value="CARD"/>
</dbReference>
<feature type="coiled-coil region" evidence="1">
    <location>
        <begin position="101"/>
        <end position="128"/>
    </location>
</feature>
<comment type="caution">
    <text evidence="4">The sequence shown here is derived from an EMBL/GenBank/DDBJ whole genome shotgun (WGS) entry which is preliminary data.</text>
</comment>
<organism evidence="4 5">
    <name type="scientific">Pyrodictium delaneyi</name>
    <dbReference type="NCBI Taxonomy" id="1273541"/>
    <lineage>
        <taxon>Archaea</taxon>
        <taxon>Thermoproteota</taxon>
        <taxon>Thermoprotei</taxon>
        <taxon>Desulfurococcales</taxon>
        <taxon>Pyrodictiaceae</taxon>
        <taxon>Pyrodictium</taxon>
    </lineage>
</organism>
<sequence length="246" mass="26406">MASWRCSCPICRLLVHPVLRRAGGSSAVTGLAESQRAAQSPRPSAETGGELQTEVGAAAEAPAIQSAPLSPPQQPVITEEVIEGLAVKVTEGLREVFEGSNKVLVERLERIEENVGKLRKEIQGLVSSMENMIVEFREAISELSNPFAAAARPRIEIPMASGGTTLPPLASDGETRLTALVRSLRQLVEQIGLETLEELIDEYVKAGVLKEEEARKIKAIARTLAKLRGKDIDESTLLPLLAKASG</sequence>
<dbReference type="AlphaFoldDB" id="A0A832ZS56"/>
<reference evidence="4" key="1">
    <citation type="journal article" date="2020" name="ISME J.">
        <title>Gammaproteobacteria mediating utilization of methyl-, sulfur- and petroleum organic compounds in deep ocean hydrothermal plumes.</title>
        <authorList>
            <person name="Zhou Z."/>
            <person name="Liu Y."/>
            <person name="Pan J."/>
            <person name="Cron B.R."/>
            <person name="Toner B.M."/>
            <person name="Anantharaman K."/>
            <person name="Breier J.A."/>
            <person name="Dick G.J."/>
            <person name="Li M."/>
        </authorList>
    </citation>
    <scope>NUCLEOTIDE SEQUENCE</scope>
    <source>
        <strain evidence="4">SZUA-1523</strain>
    </source>
</reference>
<dbReference type="EMBL" id="DQVR01000024">
    <property type="protein sequence ID" value="HIQ23573.1"/>
    <property type="molecule type" value="Genomic_DNA"/>
</dbReference>
<dbReference type="PROSITE" id="PS50209">
    <property type="entry name" value="CARD"/>
    <property type="match status" value="1"/>
</dbReference>
<evidence type="ECO:0000259" key="3">
    <source>
        <dbReference type="PROSITE" id="PS50209"/>
    </source>
</evidence>
<evidence type="ECO:0000256" key="1">
    <source>
        <dbReference type="SAM" id="Coils"/>
    </source>
</evidence>
<protein>
    <recommendedName>
        <fullName evidence="3">CARD domain-containing protein</fullName>
    </recommendedName>
</protein>
<evidence type="ECO:0000313" key="4">
    <source>
        <dbReference type="EMBL" id="HIQ23573.1"/>
    </source>
</evidence>
<name>A0A832ZS56_9CREN</name>
<feature type="region of interest" description="Disordered" evidence="2">
    <location>
        <begin position="30"/>
        <end position="52"/>
    </location>
</feature>
<gene>
    <name evidence="4" type="ORF">EYH50_00810</name>
</gene>
<dbReference type="Proteomes" id="UP000600071">
    <property type="component" value="Unassembled WGS sequence"/>
</dbReference>
<feature type="domain" description="CARD" evidence="3">
    <location>
        <begin position="172"/>
        <end position="246"/>
    </location>
</feature>